<gene>
    <name evidence="2" type="ORF">AA23TX_05973</name>
</gene>
<dbReference type="RefSeq" id="WP_155545975.1">
    <property type="nucleotide sequence ID" value="NZ_CABVGP010000002.1"/>
</dbReference>
<dbReference type="Proteomes" id="UP000399805">
    <property type="component" value="Unassembled WGS sequence"/>
</dbReference>
<comment type="cofactor">
    <cofactor evidence="1">
        <name>Mg(2+)</name>
        <dbReference type="ChEBI" id="CHEBI:18420"/>
    </cofactor>
    <text evidence="1">Binds 2 magnesium ions per subunit.</text>
</comment>
<keyword evidence="1" id="KW-0479">Metal-binding</keyword>
<dbReference type="InterPro" id="IPR050792">
    <property type="entry name" value="ADP-ribosylglycohydrolase"/>
</dbReference>
<dbReference type="EMBL" id="CABVGP010000002">
    <property type="protein sequence ID" value="VVJ20952.1"/>
    <property type="molecule type" value="Genomic_DNA"/>
</dbReference>
<dbReference type="PANTHER" id="PTHR16222:SF12">
    <property type="entry name" value="ADP-RIBOSYLGLYCOHYDROLASE-RELATED"/>
    <property type="match status" value="1"/>
</dbReference>
<proteinExistence type="predicted"/>
<dbReference type="Pfam" id="PF03747">
    <property type="entry name" value="ADP_ribosyl_GH"/>
    <property type="match status" value="1"/>
</dbReference>
<reference evidence="2 3" key="1">
    <citation type="submission" date="2019-09" db="EMBL/GenBank/DDBJ databases">
        <authorList>
            <person name="Leyn A S."/>
        </authorList>
    </citation>
    <scope>NUCLEOTIDE SEQUENCE [LARGE SCALE GENOMIC DNA]</scope>
    <source>
        <strain evidence="2">AA231_1</strain>
    </source>
</reference>
<dbReference type="GO" id="GO:0046872">
    <property type="term" value="F:metal ion binding"/>
    <property type="evidence" value="ECO:0007669"/>
    <property type="project" value="UniProtKB-KW"/>
</dbReference>
<feature type="binding site" evidence="1">
    <location>
        <position position="305"/>
    </location>
    <ligand>
        <name>Mg(2+)</name>
        <dbReference type="ChEBI" id="CHEBI:18420"/>
        <label>2</label>
    </ligand>
</feature>
<keyword evidence="1" id="KW-0460">Magnesium</keyword>
<keyword evidence="3" id="KW-1185">Reference proteome</keyword>
<dbReference type="SUPFAM" id="SSF101478">
    <property type="entry name" value="ADP-ribosylglycohydrolase"/>
    <property type="match status" value="1"/>
</dbReference>
<dbReference type="InterPro" id="IPR036705">
    <property type="entry name" value="Ribosyl_crysJ1_sf"/>
</dbReference>
<dbReference type="PANTHER" id="PTHR16222">
    <property type="entry name" value="ADP-RIBOSYLGLYCOHYDROLASE"/>
    <property type="match status" value="1"/>
</dbReference>
<sequence length="357" mass="37743">MTFAGTADAVYRTRLRGCLLGGALGDALGKPVELEPLANIRQPVELVPNAYGVAEITDDTQLTLFGLEGFQRGWVRARAKGISGALGALVREGYLRWLDTQEHPAPPPADDGHRTGQLRLEPWLYARRGPGRACLSGLRASFTPQPYAELTGRPGPVNPDSKGCGTVMRSAPFGFAGRPDGAFVLAANCAQITHGHPTAYYAAGAFAAMIACLFEGESVEGAVLRSMRLLARYPGHDETTAALCRALDLVEAGDPGPDKVESLGSGWVAEEALAIAVYVALAPVPHLKSALVKEKLRLAVTHSGDSDSTGSICGNLLGAASGEEVLPYDWLTRLEGRTTITRLADDFATETAQTASY</sequence>
<dbReference type="Gene3D" id="1.10.4080.10">
    <property type="entry name" value="ADP-ribosylation/Crystallin J1"/>
    <property type="match status" value="1"/>
</dbReference>
<dbReference type="InterPro" id="IPR005502">
    <property type="entry name" value="Ribosyl_crysJ1"/>
</dbReference>
<dbReference type="GO" id="GO:0016787">
    <property type="term" value="F:hydrolase activity"/>
    <property type="evidence" value="ECO:0007669"/>
    <property type="project" value="UniProtKB-KW"/>
</dbReference>
<name>A0A6I8LUZ2_9PSEU</name>
<organism evidence="2 3">
    <name type="scientific">Amycolatopsis camponoti</name>
    <dbReference type="NCBI Taxonomy" id="2606593"/>
    <lineage>
        <taxon>Bacteria</taxon>
        <taxon>Bacillati</taxon>
        <taxon>Actinomycetota</taxon>
        <taxon>Actinomycetes</taxon>
        <taxon>Pseudonocardiales</taxon>
        <taxon>Pseudonocardiaceae</taxon>
        <taxon>Amycolatopsis</taxon>
    </lineage>
</organism>
<accession>A0A6I8LUZ2</accession>
<keyword evidence="2" id="KW-0378">Hydrolase</keyword>
<feature type="binding site" evidence="1">
    <location>
        <position position="307"/>
    </location>
    <ligand>
        <name>Mg(2+)</name>
        <dbReference type="ChEBI" id="CHEBI:18420"/>
        <label>1</label>
    </ligand>
</feature>
<evidence type="ECO:0000313" key="2">
    <source>
        <dbReference type="EMBL" id="VVJ20952.1"/>
    </source>
</evidence>
<protein>
    <submittedName>
        <fullName evidence="2">ADP-ribosylglycohydrolase</fullName>
    </submittedName>
</protein>
<evidence type="ECO:0000313" key="3">
    <source>
        <dbReference type="Proteomes" id="UP000399805"/>
    </source>
</evidence>
<evidence type="ECO:0000256" key="1">
    <source>
        <dbReference type="PIRSR" id="PIRSR605502-1"/>
    </source>
</evidence>
<dbReference type="AlphaFoldDB" id="A0A6I8LUZ2"/>
<feature type="binding site" evidence="1">
    <location>
        <position position="308"/>
    </location>
    <ligand>
        <name>Mg(2+)</name>
        <dbReference type="ChEBI" id="CHEBI:18420"/>
        <label>1</label>
    </ligand>
</feature>